<reference evidence="3 4" key="1">
    <citation type="submission" date="2012-08" db="EMBL/GenBank/DDBJ databases">
        <title>Whole genome shotgun sequence of Gordonia rhizosphera NBRC 16068.</title>
        <authorList>
            <person name="Takarada H."/>
            <person name="Isaki S."/>
            <person name="Hosoyama A."/>
            <person name="Tsuchikane K."/>
            <person name="Katsumata H."/>
            <person name="Baba S."/>
            <person name="Ohji S."/>
            <person name="Yamazaki S."/>
            <person name="Fujita N."/>
        </authorList>
    </citation>
    <scope>NUCLEOTIDE SEQUENCE [LARGE SCALE GENOMIC DNA]</scope>
    <source>
        <strain evidence="3 4">NBRC 16068</strain>
    </source>
</reference>
<dbReference type="EMBL" id="BAHC01000233">
    <property type="protein sequence ID" value="GAB93640.1"/>
    <property type="molecule type" value="Genomic_DNA"/>
</dbReference>
<gene>
    <name evidence="3" type="ORF">GORHZ_233_00520</name>
</gene>
<keyword evidence="4" id="KW-1185">Reference proteome</keyword>
<accession>K6W3A2</accession>
<name>K6W3A2_9ACTN</name>
<dbReference type="RefSeq" id="WP_006339078.1">
    <property type="nucleotide sequence ID" value="NZ_BAHC01000233.1"/>
</dbReference>
<sequence>MARFRSTNLRRTLAGVAAAGVMATLPLMAGAGTASAVDPGPGIGKPGPGIIDWGCPGPPHRKLHHDPGPGIGKPGPGIHDWGCPGPLH</sequence>
<feature type="chain" id="PRO_5003895649" evidence="2">
    <location>
        <begin position="37"/>
        <end position="88"/>
    </location>
</feature>
<proteinExistence type="predicted"/>
<feature type="region of interest" description="Disordered" evidence="1">
    <location>
        <begin position="56"/>
        <end position="88"/>
    </location>
</feature>
<evidence type="ECO:0000313" key="3">
    <source>
        <dbReference type="EMBL" id="GAB93640.1"/>
    </source>
</evidence>
<dbReference type="Proteomes" id="UP000008363">
    <property type="component" value="Unassembled WGS sequence"/>
</dbReference>
<evidence type="ECO:0000256" key="2">
    <source>
        <dbReference type="SAM" id="SignalP"/>
    </source>
</evidence>
<evidence type="ECO:0000313" key="4">
    <source>
        <dbReference type="Proteomes" id="UP000008363"/>
    </source>
</evidence>
<dbReference type="AlphaFoldDB" id="K6W3A2"/>
<comment type="caution">
    <text evidence="3">The sequence shown here is derived from an EMBL/GenBank/DDBJ whole genome shotgun (WGS) entry which is preliminary data.</text>
</comment>
<feature type="signal peptide" evidence="2">
    <location>
        <begin position="1"/>
        <end position="36"/>
    </location>
</feature>
<organism evidence="3 4">
    <name type="scientific">Gordonia rhizosphera NBRC 16068</name>
    <dbReference type="NCBI Taxonomy" id="1108045"/>
    <lineage>
        <taxon>Bacteria</taxon>
        <taxon>Bacillati</taxon>
        <taxon>Actinomycetota</taxon>
        <taxon>Actinomycetes</taxon>
        <taxon>Mycobacteriales</taxon>
        <taxon>Gordoniaceae</taxon>
        <taxon>Gordonia</taxon>
    </lineage>
</organism>
<keyword evidence="2" id="KW-0732">Signal</keyword>
<evidence type="ECO:0000256" key="1">
    <source>
        <dbReference type="SAM" id="MobiDB-lite"/>
    </source>
</evidence>
<protein>
    <submittedName>
        <fullName evidence="3">Uncharacterized protein</fullName>
    </submittedName>
</protein>